<evidence type="ECO:0000256" key="1">
    <source>
        <dbReference type="ARBA" id="ARBA00023002"/>
    </source>
</evidence>
<dbReference type="Proteomes" id="UP000182284">
    <property type="component" value="Unassembled WGS sequence"/>
</dbReference>
<dbReference type="GO" id="GO:0042602">
    <property type="term" value="F:riboflavin reductase (NADPH) activity"/>
    <property type="evidence" value="ECO:0007669"/>
    <property type="project" value="TreeGrafter"/>
</dbReference>
<dbReference type="InterPro" id="IPR002563">
    <property type="entry name" value="Flavin_Rdtase-like_dom"/>
</dbReference>
<dbReference type="SUPFAM" id="SSF50475">
    <property type="entry name" value="FMN-binding split barrel"/>
    <property type="match status" value="1"/>
</dbReference>
<dbReference type="PANTHER" id="PTHR30466:SF1">
    <property type="entry name" value="FMN REDUCTASE (NADH) RUTF"/>
    <property type="match status" value="1"/>
</dbReference>
<dbReference type="AlphaFoldDB" id="A0A1G7TZ33"/>
<dbReference type="GO" id="GO:0006208">
    <property type="term" value="P:pyrimidine nucleobase catabolic process"/>
    <property type="evidence" value="ECO:0007669"/>
    <property type="project" value="TreeGrafter"/>
</dbReference>
<reference evidence="3 4" key="1">
    <citation type="submission" date="2016-10" db="EMBL/GenBank/DDBJ databases">
        <authorList>
            <person name="de Groot N.N."/>
        </authorList>
    </citation>
    <scope>NUCLEOTIDE SEQUENCE [LARGE SCALE GENOMIC DNA]</scope>
    <source>
        <strain evidence="3 4">DSM 27375</strain>
    </source>
</reference>
<feature type="domain" description="Flavin reductase like" evidence="2">
    <location>
        <begin position="15"/>
        <end position="161"/>
    </location>
</feature>
<dbReference type="EMBL" id="FNBL01000019">
    <property type="protein sequence ID" value="SDG40592.1"/>
    <property type="molecule type" value="Genomic_DNA"/>
</dbReference>
<protein>
    <submittedName>
        <fullName evidence="3">Flavin reductase</fullName>
    </submittedName>
</protein>
<dbReference type="SMART" id="SM00903">
    <property type="entry name" value="Flavin_Reduct"/>
    <property type="match status" value="1"/>
</dbReference>
<dbReference type="Pfam" id="PF01613">
    <property type="entry name" value="Flavin_Reduct"/>
    <property type="match status" value="1"/>
</dbReference>
<dbReference type="InterPro" id="IPR050268">
    <property type="entry name" value="NADH-dep_flavin_reductase"/>
</dbReference>
<accession>A0A1G7TZ33</accession>
<dbReference type="PANTHER" id="PTHR30466">
    <property type="entry name" value="FLAVIN REDUCTASE"/>
    <property type="match status" value="1"/>
</dbReference>
<dbReference type="GO" id="GO:0010181">
    <property type="term" value="F:FMN binding"/>
    <property type="evidence" value="ECO:0007669"/>
    <property type="project" value="InterPro"/>
</dbReference>
<proteinExistence type="predicted"/>
<dbReference type="Gene3D" id="2.30.110.10">
    <property type="entry name" value="Electron Transport, Fmn-binding Protein, Chain A"/>
    <property type="match status" value="1"/>
</dbReference>
<name>A0A1G7TZ33_9RHOB</name>
<evidence type="ECO:0000313" key="3">
    <source>
        <dbReference type="EMBL" id="SDG40592.1"/>
    </source>
</evidence>
<keyword evidence="1" id="KW-0560">Oxidoreductase</keyword>
<evidence type="ECO:0000259" key="2">
    <source>
        <dbReference type="SMART" id="SM00903"/>
    </source>
</evidence>
<organism evidence="3 4">
    <name type="scientific">Celeribacter baekdonensis</name>
    <dbReference type="NCBI Taxonomy" id="875171"/>
    <lineage>
        <taxon>Bacteria</taxon>
        <taxon>Pseudomonadati</taxon>
        <taxon>Pseudomonadota</taxon>
        <taxon>Alphaproteobacteria</taxon>
        <taxon>Rhodobacterales</taxon>
        <taxon>Roseobacteraceae</taxon>
        <taxon>Celeribacter</taxon>
    </lineage>
</organism>
<dbReference type="InterPro" id="IPR012349">
    <property type="entry name" value="Split_barrel_FMN-bd"/>
</dbReference>
<evidence type="ECO:0000313" key="4">
    <source>
        <dbReference type="Proteomes" id="UP000182284"/>
    </source>
</evidence>
<sequence>MMELTQTQQDFREGMSRLGAAVNLITTDGPAGKHGITASAVCSVTDNPPTLLVCINTRAFAHDKFVENGVLAVNVLAAEHQELSGIFARFVEGVDRFSFGNWEAGPTGAPMLTDANVAFDCRITGRQEEGTHSVFFCQVEEVRMSAKARHGLVWFSRDFHHLVTEEQA</sequence>
<gene>
    <name evidence="3" type="ORF">SAMN04488117_11925</name>
</gene>